<evidence type="ECO:0000313" key="1">
    <source>
        <dbReference type="EMBL" id="KAI8552334.1"/>
    </source>
</evidence>
<gene>
    <name evidence="1" type="ORF">RHMOL_Rhmol06G0258500</name>
</gene>
<keyword evidence="2" id="KW-1185">Reference proteome</keyword>
<organism evidence="1 2">
    <name type="scientific">Rhododendron molle</name>
    <name type="common">Chinese azalea</name>
    <name type="synonym">Azalea mollis</name>
    <dbReference type="NCBI Taxonomy" id="49168"/>
    <lineage>
        <taxon>Eukaryota</taxon>
        <taxon>Viridiplantae</taxon>
        <taxon>Streptophyta</taxon>
        <taxon>Embryophyta</taxon>
        <taxon>Tracheophyta</taxon>
        <taxon>Spermatophyta</taxon>
        <taxon>Magnoliopsida</taxon>
        <taxon>eudicotyledons</taxon>
        <taxon>Gunneridae</taxon>
        <taxon>Pentapetalae</taxon>
        <taxon>asterids</taxon>
        <taxon>Ericales</taxon>
        <taxon>Ericaceae</taxon>
        <taxon>Ericoideae</taxon>
        <taxon>Rhodoreae</taxon>
        <taxon>Rhododendron</taxon>
    </lineage>
</organism>
<protein>
    <submittedName>
        <fullName evidence="1">Uncharacterized protein</fullName>
    </submittedName>
</protein>
<evidence type="ECO:0000313" key="2">
    <source>
        <dbReference type="Proteomes" id="UP001062846"/>
    </source>
</evidence>
<comment type="caution">
    <text evidence="1">The sequence shown here is derived from an EMBL/GenBank/DDBJ whole genome shotgun (WGS) entry which is preliminary data.</text>
</comment>
<sequence length="303" mass="33197">MAKGGVASTVPVIDMQDFPAQSGKLMEACRESGFFRLINHGIPPALMGEMKVASRSLLDLPVEIKMRNSTVVHGQGYSPLNQASAVFEALGCYDLAAPGNIDQFLDQLCVSDPHQREIITAYSKAITDLGMDIGRKLLQGLGLSGDLFNGWPCQLRINKYNYTPEFVGSTGAFLHTDPGFLTILQDDEIVGGLEAVDKDTGEYISVEPMPGSLVVNLGDLAAVWSNGRLWNVKHRVQCYEASTRVSIALFVLGPKDEALGAPEELVDSAHPRLYKPMNFEDYRMLRIKTKSPTGLIEHLRLES</sequence>
<proteinExistence type="predicted"/>
<accession>A0ACC0NHE7</accession>
<reference evidence="1" key="1">
    <citation type="submission" date="2022-02" db="EMBL/GenBank/DDBJ databases">
        <title>Plant Genome Project.</title>
        <authorList>
            <person name="Zhang R.-G."/>
        </authorList>
    </citation>
    <scope>NUCLEOTIDE SEQUENCE</scope>
    <source>
        <strain evidence="1">AT1</strain>
    </source>
</reference>
<dbReference type="Proteomes" id="UP001062846">
    <property type="component" value="Chromosome 6"/>
</dbReference>
<dbReference type="EMBL" id="CM046393">
    <property type="protein sequence ID" value="KAI8552334.1"/>
    <property type="molecule type" value="Genomic_DNA"/>
</dbReference>
<name>A0ACC0NHE7_RHOML</name>